<protein>
    <recommendedName>
        <fullName evidence="3">ornithine carbamoyltransferase</fullName>
        <ecNumber evidence="3">2.1.3.3</ecNumber>
    </recommendedName>
</protein>
<dbReference type="PANTHER" id="PTHR45753:SF3">
    <property type="entry name" value="ORNITHINE TRANSCARBAMYLASE, MITOCHONDRIAL"/>
    <property type="match status" value="1"/>
</dbReference>
<feature type="domain" description="Aspartate/ornithine carbamoyltransferase carbamoyl-P binding" evidence="9">
    <location>
        <begin position="64"/>
        <end position="224"/>
    </location>
</feature>
<dbReference type="NCBIfam" id="TIGR00658">
    <property type="entry name" value="orni_carb_tr"/>
    <property type="match status" value="1"/>
</dbReference>
<dbReference type="FunCoup" id="A0A316VBV8">
    <property type="interactions" value="273"/>
</dbReference>
<dbReference type="Gene3D" id="3.40.50.1370">
    <property type="entry name" value="Aspartate/ornithine carbamoyltransferase"/>
    <property type="match status" value="2"/>
</dbReference>
<dbReference type="GO" id="GO:0004585">
    <property type="term" value="F:ornithine carbamoyltransferase activity"/>
    <property type="evidence" value="ECO:0007669"/>
    <property type="project" value="UniProtKB-EC"/>
</dbReference>
<sequence>MNGGKQCWYMHVDQRPSQQQMLSASDRLSLSRQLTCQKSISGLPGNRRNIQLAPAKTNERKPPSLLSLADLSPKQISEVIALSSSMKLAHRQNSPKHGLDPANSPAQGKAQAGRIFDQSLRDRIVAIMFSKRSTRTRVASETAVYSLGGHPVFLGPSDIQLGVNESLYDTAKIVSSMADGIIARVGGHDEIELLAKESDVPVLNALSARYHPTQILADLQTMVEDPLLSVKMNASKSASESDGNAELGILAPLKGLKVAWVGDSNNILADMLVAYPRLGIDLSVAVPKGYDRDEVVWGEMQDGLRAPTSWRKGEVEWTNDPAQAVRDADVVVTDTWISMGDEASKEQRLRDFSGYQVTEALCKNAKPDWKFMHCLPRKQNEVDDEVFYGDRSIVFPEGENRRWTIQALVDKMFGRWEL</sequence>
<dbReference type="STRING" id="1280837.A0A316VBV8"/>
<dbReference type="GO" id="GO:0019240">
    <property type="term" value="P:citrulline biosynthetic process"/>
    <property type="evidence" value="ECO:0007669"/>
    <property type="project" value="TreeGrafter"/>
</dbReference>
<feature type="domain" description="Aspartate/ornithine carbamoyltransferase Asp/Orn-binding" evidence="8">
    <location>
        <begin position="254"/>
        <end position="409"/>
    </location>
</feature>
<dbReference type="RefSeq" id="XP_025355318.1">
    <property type="nucleotide sequence ID" value="XM_025500085.1"/>
</dbReference>
<comment type="pathway">
    <text evidence="1">Amino-acid biosynthesis; L-arginine biosynthesis; L-arginine from L-ornithine and carbamoyl phosphate: step 1/3.</text>
</comment>
<dbReference type="GO" id="GO:0005739">
    <property type="term" value="C:mitochondrion"/>
    <property type="evidence" value="ECO:0007669"/>
    <property type="project" value="TreeGrafter"/>
</dbReference>
<dbReference type="InterPro" id="IPR006132">
    <property type="entry name" value="Asp/Orn_carbamoyltranf_P-bd"/>
</dbReference>
<evidence type="ECO:0000256" key="6">
    <source>
        <dbReference type="ARBA" id="ARBA00022679"/>
    </source>
</evidence>
<dbReference type="AlphaFoldDB" id="A0A316VBV8"/>
<keyword evidence="6 7" id="KW-0808">Transferase</keyword>
<dbReference type="InterPro" id="IPR006131">
    <property type="entry name" value="Asp_carbamoyltransf_Asp/Orn-bd"/>
</dbReference>
<dbReference type="PANTHER" id="PTHR45753">
    <property type="entry name" value="ORNITHINE CARBAMOYLTRANSFERASE, MITOCHONDRIAL"/>
    <property type="match status" value="1"/>
</dbReference>
<evidence type="ECO:0000256" key="2">
    <source>
        <dbReference type="ARBA" id="ARBA00007805"/>
    </source>
</evidence>
<dbReference type="Proteomes" id="UP000245771">
    <property type="component" value="Unassembled WGS sequence"/>
</dbReference>
<gene>
    <name evidence="10" type="ORF">FA14DRAFT_167424</name>
</gene>
<dbReference type="FunFam" id="3.40.50.1370:FF:000009">
    <property type="entry name" value="Ornithine carbamoyltransferase, mitochondrial"/>
    <property type="match status" value="1"/>
</dbReference>
<evidence type="ECO:0000259" key="9">
    <source>
        <dbReference type="Pfam" id="PF02729"/>
    </source>
</evidence>
<reference evidence="10 11" key="1">
    <citation type="journal article" date="2018" name="Mol. Biol. Evol.">
        <title>Broad Genomic Sampling Reveals a Smut Pathogenic Ancestry of the Fungal Clade Ustilaginomycotina.</title>
        <authorList>
            <person name="Kijpornyongpan T."/>
            <person name="Mondo S.J."/>
            <person name="Barry K."/>
            <person name="Sandor L."/>
            <person name="Lee J."/>
            <person name="Lipzen A."/>
            <person name="Pangilinan J."/>
            <person name="LaButti K."/>
            <person name="Hainaut M."/>
            <person name="Henrissat B."/>
            <person name="Grigoriev I.V."/>
            <person name="Spatafora J.W."/>
            <person name="Aime M.C."/>
        </authorList>
    </citation>
    <scope>NUCLEOTIDE SEQUENCE [LARGE SCALE GENOMIC DNA]</scope>
    <source>
        <strain evidence="10 11">MCA 3882</strain>
    </source>
</reference>
<dbReference type="PRINTS" id="PR00100">
    <property type="entry name" value="AOTCASE"/>
</dbReference>
<evidence type="ECO:0000256" key="5">
    <source>
        <dbReference type="ARBA" id="ARBA00022605"/>
    </source>
</evidence>
<keyword evidence="11" id="KW-1185">Reference proteome</keyword>
<dbReference type="PRINTS" id="PR00102">
    <property type="entry name" value="OTCASE"/>
</dbReference>
<dbReference type="GeneID" id="37021866"/>
<evidence type="ECO:0000256" key="3">
    <source>
        <dbReference type="ARBA" id="ARBA00013007"/>
    </source>
</evidence>
<name>A0A316VBV8_9BASI</name>
<keyword evidence="4" id="KW-0055">Arginine biosynthesis</keyword>
<comment type="similarity">
    <text evidence="2">Belongs to the aspartate/ornithine carbamoyltransferase superfamily. OTCase family.</text>
</comment>
<dbReference type="EC" id="2.1.3.3" evidence="3"/>
<dbReference type="InterPro" id="IPR002292">
    <property type="entry name" value="Orn/put_carbamltrans"/>
</dbReference>
<dbReference type="SUPFAM" id="SSF53671">
    <property type="entry name" value="Aspartate/ornithine carbamoyltransferase"/>
    <property type="match status" value="1"/>
</dbReference>
<evidence type="ECO:0000256" key="1">
    <source>
        <dbReference type="ARBA" id="ARBA00004975"/>
    </source>
</evidence>
<dbReference type="InParanoid" id="A0A316VBV8"/>
<dbReference type="GO" id="GO:0042450">
    <property type="term" value="P:L-arginine biosynthetic process via ornithine"/>
    <property type="evidence" value="ECO:0007669"/>
    <property type="project" value="TreeGrafter"/>
</dbReference>
<dbReference type="InterPro" id="IPR036901">
    <property type="entry name" value="Asp/Orn_carbamoylTrfase_sf"/>
</dbReference>
<dbReference type="Pfam" id="PF00185">
    <property type="entry name" value="OTCace"/>
    <property type="match status" value="1"/>
</dbReference>
<accession>A0A316VBV8</accession>
<dbReference type="OrthoDB" id="10252326at2759"/>
<dbReference type="EMBL" id="KZ819603">
    <property type="protein sequence ID" value="PWN35016.1"/>
    <property type="molecule type" value="Genomic_DNA"/>
</dbReference>
<keyword evidence="5" id="KW-0028">Amino-acid biosynthesis</keyword>
<evidence type="ECO:0000259" key="8">
    <source>
        <dbReference type="Pfam" id="PF00185"/>
    </source>
</evidence>
<evidence type="ECO:0000313" key="10">
    <source>
        <dbReference type="EMBL" id="PWN35016.1"/>
    </source>
</evidence>
<organism evidence="10 11">
    <name type="scientific">Meira miltonrushii</name>
    <dbReference type="NCBI Taxonomy" id="1280837"/>
    <lineage>
        <taxon>Eukaryota</taxon>
        <taxon>Fungi</taxon>
        <taxon>Dikarya</taxon>
        <taxon>Basidiomycota</taxon>
        <taxon>Ustilaginomycotina</taxon>
        <taxon>Exobasidiomycetes</taxon>
        <taxon>Exobasidiales</taxon>
        <taxon>Brachybasidiaceae</taxon>
        <taxon>Meira</taxon>
    </lineage>
</organism>
<dbReference type="PROSITE" id="PS00097">
    <property type="entry name" value="CARBAMOYLTRANSFERASE"/>
    <property type="match status" value="1"/>
</dbReference>
<evidence type="ECO:0000256" key="4">
    <source>
        <dbReference type="ARBA" id="ARBA00022571"/>
    </source>
</evidence>
<evidence type="ECO:0000313" key="11">
    <source>
        <dbReference type="Proteomes" id="UP000245771"/>
    </source>
</evidence>
<dbReference type="Pfam" id="PF02729">
    <property type="entry name" value="OTCace_N"/>
    <property type="match status" value="1"/>
</dbReference>
<dbReference type="GO" id="GO:0016597">
    <property type="term" value="F:amino acid binding"/>
    <property type="evidence" value="ECO:0007669"/>
    <property type="project" value="InterPro"/>
</dbReference>
<evidence type="ECO:0000256" key="7">
    <source>
        <dbReference type="RuleBase" id="RU003634"/>
    </source>
</evidence>
<proteinExistence type="inferred from homology"/>
<dbReference type="InterPro" id="IPR006130">
    <property type="entry name" value="Asp/Orn_carbamoylTrfase"/>
</dbReference>